<dbReference type="AlphaFoldDB" id="E6PG38"/>
<dbReference type="EMBL" id="CABL01000008">
    <property type="protein sequence ID" value="CBH75426.1"/>
    <property type="molecule type" value="Genomic_DNA"/>
</dbReference>
<proteinExistence type="predicted"/>
<reference evidence="1" key="1">
    <citation type="submission" date="2009-10" db="EMBL/GenBank/DDBJ databases">
        <title>Diversity of trophic interactions inside an arsenic-rich microbial ecosystem.</title>
        <authorList>
            <person name="Bertin P.N."/>
            <person name="Heinrich-Salmeron A."/>
            <person name="Pelletier E."/>
            <person name="Goulhen-Chollet F."/>
            <person name="Arsene-Ploetze F."/>
            <person name="Gallien S."/>
            <person name="Calteau A."/>
            <person name="Vallenet D."/>
            <person name="Casiot C."/>
            <person name="Chane-Woon-Ming B."/>
            <person name="Giloteaux L."/>
            <person name="Barakat M."/>
            <person name="Bonnefoy V."/>
            <person name="Bruneel O."/>
            <person name="Chandler M."/>
            <person name="Cleiss J."/>
            <person name="Duran R."/>
            <person name="Elbaz-Poulichet F."/>
            <person name="Fonknechten N."/>
            <person name="Lauga B."/>
            <person name="Mornico D."/>
            <person name="Ortet P."/>
            <person name="Schaeffer C."/>
            <person name="Siguier P."/>
            <person name="Alexander Thil Smith A."/>
            <person name="Van Dorsselaer A."/>
            <person name="Weissenbach J."/>
            <person name="Medigue C."/>
            <person name="Le Paslier D."/>
        </authorList>
    </citation>
    <scope>NUCLEOTIDE SEQUENCE</scope>
</reference>
<accession>E6PG38</accession>
<organism evidence="1">
    <name type="scientific">mine drainage metagenome</name>
    <dbReference type="NCBI Taxonomy" id="410659"/>
    <lineage>
        <taxon>unclassified sequences</taxon>
        <taxon>metagenomes</taxon>
        <taxon>ecological metagenomes</taxon>
    </lineage>
</organism>
<evidence type="ECO:0000313" key="1">
    <source>
        <dbReference type="EMBL" id="CBH75426.1"/>
    </source>
</evidence>
<comment type="caution">
    <text evidence="1">The sequence shown here is derived from an EMBL/GenBank/DDBJ whole genome shotgun (WGS) entry which is preliminary data.</text>
</comment>
<sequence length="172" mass="18471">MGAYPSRTNASFQSTPGRSAGRIAATCAVDALLACFNPRPAARPGESVERTRCWRFAAVSIHARPLGRANRNVRVGVLNLALMFQSTPGRSAGRIAGARVLIPPPTIVSIHARPLGRANLRGGAMMEPLLDVSIHARPLGRANLELVSCHREEFDVSIHARPLGRANRGRTI</sequence>
<protein>
    <submittedName>
        <fullName evidence="1">Uncharacterized protein</fullName>
    </submittedName>
</protein>
<name>E6PG38_9ZZZZ</name>
<gene>
    <name evidence="1" type="ORF">CARN1_1443</name>
</gene>